<dbReference type="PANTHER" id="PTHR30344">
    <property type="entry name" value="6-PHOSPHOGLUCONOLACTONASE-RELATED"/>
    <property type="match status" value="1"/>
</dbReference>
<accession>A0A423V856</accession>
<evidence type="ECO:0000313" key="3">
    <source>
        <dbReference type="EMBL" id="ROV86992.1"/>
    </source>
</evidence>
<dbReference type="EMBL" id="LJZO01000099">
    <property type="protein sequence ID" value="ROV86992.1"/>
    <property type="molecule type" value="Genomic_DNA"/>
</dbReference>
<dbReference type="Gene3D" id="2.130.10.10">
    <property type="entry name" value="YVTN repeat-like/Quinoprotein amine dehydrogenase"/>
    <property type="match status" value="1"/>
</dbReference>
<name>A0A423V856_CYTCH</name>
<dbReference type="PANTHER" id="PTHR30344:SF4">
    <property type="entry name" value="CYCLASE, PUTATIVE (AFU_ORTHOLOGUE AFUA_6G11580)-RELATED"/>
    <property type="match status" value="1"/>
</dbReference>
<keyword evidence="4" id="KW-1185">Reference proteome</keyword>
<dbReference type="InterPro" id="IPR019405">
    <property type="entry name" value="Lactonase_7-beta_prop"/>
</dbReference>
<proteinExistence type="inferred from homology"/>
<gene>
    <name evidence="3" type="ORF">VSDG_10090</name>
</gene>
<feature type="signal peptide" evidence="2">
    <location>
        <begin position="1"/>
        <end position="16"/>
    </location>
</feature>
<protein>
    <recommendedName>
        <fullName evidence="5">Carboxy-cis,cis-muconate cyclase</fullName>
    </recommendedName>
</protein>
<evidence type="ECO:0000313" key="4">
    <source>
        <dbReference type="Proteomes" id="UP000284375"/>
    </source>
</evidence>
<dbReference type="SUPFAM" id="SSF75011">
    <property type="entry name" value="3-carboxy-cis,cis-mucoante lactonizing enzyme"/>
    <property type="match status" value="1"/>
</dbReference>
<dbReference type="InterPro" id="IPR050282">
    <property type="entry name" value="Cycloisomerase_2"/>
</dbReference>
<sequence>MVSKTFLIGLLPLAVATKHNLFVGGFEGAYVYSLVFDDETLTLDMVKNISSNLAHSWVALSHDKANLYGVQLGGWASYTVENGTDLTYDTSLAIEGNCTESLGTRGIFIIAADKPPYNVYADPFGNCANVLSVDSTGTLEANLQNISYYPGSGVHGMAFDPTGDYIYAADDLGNSIWTYKVDNTTGLLTFVNVIAAPTAGADPRHATVHPGGAYLYVVLEGSNQVAQYNIDPTTHIPQFNNVIYSLLHPGQNNSDFWSDEVAVTPDGRTLWATSRSLSDTINGTISAYSLAADGAIESQIFLTDTTTTGGLANAVTVPAWTSQYVALADAAVGIVQIWTIENNMGKIVAEVSLNDGGCCANAVWVD</sequence>
<reference evidence="3 4" key="1">
    <citation type="submission" date="2015-09" db="EMBL/GenBank/DDBJ databases">
        <title>Host preference determinants of Valsa canker pathogens revealed by comparative genomics.</title>
        <authorList>
            <person name="Yin Z."/>
            <person name="Huang L."/>
        </authorList>
    </citation>
    <scope>NUCLEOTIDE SEQUENCE [LARGE SCALE GENOMIC DNA]</scope>
    <source>
        <strain evidence="3 4">YSFL</strain>
    </source>
</reference>
<keyword evidence="2" id="KW-0732">Signal</keyword>
<comment type="similarity">
    <text evidence="1">Belongs to the cycloisomerase 2 family.</text>
</comment>
<feature type="chain" id="PRO_5019544124" description="Carboxy-cis,cis-muconate cyclase" evidence="2">
    <location>
        <begin position="17"/>
        <end position="366"/>
    </location>
</feature>
<dbReference type="Proteomes" id="UP000284375">
    <property type="component" value="Unassembled WGS sequence"/>
</dbReference>
<dbReference type="OrthoDB" id="1715191at2759"/>
<dbReference type="Pfam" id="PF10282">
    <property type="entry name" value="Lactonase"/>
    <property type="match status" value="1"/>
</dbReference>
<evidence type="ECO:0000256" key="2">
    <source>
        <dbReference type="SAM" id="SignalP"/>
    </source>
</evidence>
<dbReference type="GO" id="GO:0017057">
    <property type="term" value="F:6-phosphogluconolactonase activity"/>
    <property type="evidence" value="ECO:0007669"/>
    <property type="project" value="TreeGrafter"/>
</dbReference>
<evidence type="ECO:0008006" key="5">
    <source>
        <dbReference type="Google" id="ProtNLM"/>
    </source>
</evidence>
<evidence type="ECO:0000256" key="1">
    <source>
        <dbReference type="ARBA" id="ARBA00005564"/>
    </source>
</evidence>
<comment type="caution">
    <text evidence="3">The sequence shown here is derived from an EMBL/GenBank/DDBJ whole genome shotgun (WGS) entry which is preliminary data.</text>
</comment>
<dbReference type="STRING" id="252740.A0A423V856"/>
<dbReference type="AlphaFoldDB" id="A0A423V856"/>
<dbReference type="InterPro" id="IPR015943">
    <property type="entry name" value="WD40/YVTN_repeat-like_dom_sf"/>
</dbReference>
<organism evidence="3 4">
    <name type="scientific">Cytospora chrysosperma</name>
    <name type="common">Cytospora canker fungus</name>
    <name type="synonym">Sphaeria chrysosperma</name>
    <dbReference type="NCBI Taxonomy" id="252740"/>
    <lineage>
        <taxon>Eukaryota</taxon>
        <taxon>Fungi</taxon>
        <taxon>Dikarya</taxon>
        <taxon>Ascomycota</taxon>
        <taxon>Pezizomycotina</taxon>
        <taxon>Sordariomycetes</taxon>
        <taxon>Sordariomycetidae</taxon>
        <taxon>Diaporthales</taxon>
        <taxon>Cytosporaceae</taxon>
        <taxon>Cytospora</taxon>
    </lineage>
</organism>